<dbReference type="AlphaFoldDB" id="A0A8H4ENV0"/>
<accession>A0A8H4ENV0</accession>
<organism evidence="1 2">
    <name type="scientific">Gigaspora margarita</name>
    <dbReference type="NCBI Taxonomy" id="4874"/>
    <lineage>
        <taxon>Eukaryota</taxon>
        <taxon>Fungi</taxon>
        <taxon>Fungi incertae sedis</taxon>
        <taxon>Mucoromycota</taxon>
        <taxon>Glomeromycotina</taxon>
        <taxon>Glomeromycetes</taxon>
        <taxon>Diversisporales</taxon>
        <taxon>Gigasporaceae</taxon>
        <taxon>Gigaspora</taxon>
    </lineage>
</organism>
<keyword evidence="2" id="KW-1185">Reference proteome</keyword>
<proteinExistence type="predicted"/>
<sequence>MDEPFFSIKDYPTQDYLFKLRELGMKKSITGADIIDQIEKYKSKIYDNKINSVHYKSFLLLNYIDDNYEDLKDNILFREKIQTETWIPILTPEPDNQCTFSKVSDCRDKLYNDLISYTMPIVDYKIKNDKLLHFLGWDAFH</sequence>
<dbReference type="EMBL" id="WTPW01000294">
    <property type="protein sequence ID" value="KAF0525831.1"/>
    <property type="molecule type" value="Genomic_DNA"/>
</dbReference>
<protein>
    <submittedName>
        <fullName evidence="1">Putative Sacsin</fullName>
    </submittedName>
</protein>
<name>A0A8H4ENV0_GIGMA</name>
<comment type="caution">
    <text evidence="1">The sequence shown here is derived from an EMBL/GenBank/DDBJ whole genome shotgun (WGS) entry which is preliminary data.</text>
</comment>
<evidence type="ECO:0000313" key="2">
    <source>
        <dbReference type="Proteomes" id="UP000439903"/>
    </source>
</evidence>
<dbReference type="OrthoDB" id="10454907at2759"/>
<dbReference type="Proteomes" id="UP000439903">
    <property type="component" value="Unassembled WGS sequence"/>
</dbReference>
<gene>
    <name evidence="1" type="ORF">F8M41_014322</name>
</gene>
<reference evidence="1 2" key="1">
    <citation type="journal article" date="2019" name="Environ. Microbiol.">
        <title>At the nexus of three kingdoms: the genome of the mycorrhizal fungus Gigaspora margarita provides insights into plant, endobacterial and fungal interactions.</title>
        <authorList>
            <person name="Venice F."/>
            <person name="Ghignone S."/>
            <person name="Salvioli di Fossalunga A."/>
            <person name="Amselem J."/>
            <person name="Novero M."/>
            <person name="Xianan X."/>
            <person name="Sedzielewska Toro K."/>
            <person name="Morin E."/>
            <person name="Lipzen A."/>
            <person name="Grigoriev I.V."/>
            <person name="Henrissat B."/>
            <person name="Martin F.M."/>
            <person name="Bonfante P."/>
        </authorList>
    </citation>
    <scope>NUCLEOTIDE SEQUENCE [LARGE SCALE GENOMIC DNA]</scope>
    <source>
        <strain evidence="1 2">BEG34</strain>
    </source>
</reference>
<evidence type="ECO:0000313" key="1">
    <source>
        <dbReference type="EMBL" id="KAF0525831.1"/>
    </source>
</evidence>